<sequence>MDKNNRSKIGAIASITLLTLALGCSPSEQNPETIESRESRDRTSGETTESPATKPISAPTHSLGEVISISQNNLNLQFTVNSTRVHPGKGVIQPNKGNQWVVVDTTIVNQGQQAQTFSVVSFEVIDSNNNTYEVALLASALEDIETPTGEISPGDQRQGQLVFEVPEDTTNLKLLFQPNPIECEEKLTAAKGLDCQPIVVKL</sequence>
<proteinExistence type="predicted"/>
<keyword evidence="5" id="KW-1185">Reference proteome</keyword>
<organism evidence="4 5">
    <name type="scientific">Coleofasciculus chthonoplastes PCC 7420</name>
    <dbReference type="NCBI Taxonomy" id="118168"/>
    <lineage>
        <taxon>Bacteria</taxon>
        <taxon>Bacillati</taxon>
        <taxon>Cyanobacteriota</taxon>
        <taxon>Cyanophyceae</taxon>
        <taxon>Coleofasciculales</taxon>
        <taxon>Coleofasciculaceae</taxon>
        <taxon>Coleofasciculus</taxon>
    </lineage>
</organism>
<dbReference type="OrthoDB" id="1795719at2"/>
<dbReference type="EMBL" id="DS989853">
    <property type="protein sequence ID" value="EDX74309.1"/>
    <property type="molecule type" value="Genomic_DNA"/>
</dbReference>
<dbReference type="STRING" id="118168.MC7420_3833"/>
<evidence type="ECO:0000313" key="4">
    <source>
        <dbReference type="EMBL" id="EDX74309.1"/>
    </source>
</evidence>
<protein>
    <recommendedName>
        <fullName evidence="3">DUF4352 domain-containing protein</fullName>
    </recommendedName>
</protein>
<dbReference type="RefSeq" id="WP_006102152.1">
    <property type="nucleotide sequence ID" value="NZ_DS989853.1"/>
</dbReference>
<evidence type="ECO:0000256" key="2">
    <source>
        <dbReference type="SAM" id="MobiDB-lite"/>
    </source>
</evidence>
<accession>B4VUG1</accession>
<dbReference type="Pfam" id="PF11611">
    <property type="entry name" value="DUF4352"/>
    <property type="match status" value="1"/>
</dbReference>
<feature type="compositionally biased region" description="Basic and acidic residues" evidence="2">
    <location>
        <begin position="34"/>
        <end position="44"/>
    </location>
</feature>
<name>B4VUG1_9CYAN</name>
<keyword evidence="1" id="KW-0732">Signal</keyword>
<dbReference type="PROSITE" id="PS51257">
    <property type="entry name" value="PROKAR_LIPOPROTEIN"/>
    <property type="match status" value="1"/>
</dbReference>
<dbReference type="InterPro" id="IPR029051">
    <property type="entry name" value="DUF4352"/>
</dbReference>
<evidence type="ECO:0000256" key="1">
    <source>
        <dbReference type="ARBA" id="ARBA00022729"/>
    </source>
</evidence>
<evidence type="ECO:0000313" key="5">
    <source>
        <dbReference type="Proteomes" id="UP000003835"/>
    </source>
</evidence>
<dbReference type="eggNOG" id="ENOG5031SNJ">
    <property type="taxonomic scope" value="Bacteria"/>
</dbReference>
<dbReference type="HOGENOM" id="CLU_1352710_0_0_3"/>
<dbReference type="Proteomes" id="UP000003835">
    <property type="component" value="Unassembled WGS sequence"/>
</dbReference>
<dbReference type="AlphaFoldDB" id="B4VUG1"/>
<feature type="region of interest" description="Disordered" evidence="2">
    <location>
        <begin position="26"/>
        <end position="60"/>
    </location>
</feature>
<gene>
    <name evidence="4" type="ORF">MC7420_3833</name>
</gene>
<feature type="domain" description="DUF4352" evidence="3">
    <location>
        <begin position="75"/>
        <end position="181"/>
    </location>
</feature>
<evidence type="ECO:0000259" key="3">
    <source>
        <dbReference type="Pfam" id="PF11611"/>
    </source>
</evidence>
<reference evidence="4 5" key="1">
    <citation type="submission" date="2008-07" db="EMBL/GenBank/DDBJ databases">
        <authorList>
            <person name="Tandeau de Marsac N."/>
            <person name="Ferriera S."/>
            <person name="Johnson J."/>
            <person name="Kravitz S."/>
            <person name="Beeson K."/>
            <person name="Sutton G."/>
            <person name="Rogers Y.-H."/>
            <person name="Friedman R."/>
            <person name="Frazier M."/>
            <person name="Venter J.C."/>
        </authorList>
    </citation>
    <scope>NUCLEOTIDE SEQUENCE [LARGE SCALE GENOMIC DNA]</scope>
    <source>
        <strain evidence="4 5">PCC 7420</strain>
    </source>
</reference>
<dbReference type="InterPro" id="IPR029050">
    <property type="entry name" value="Immunoprotect_excell_Ig-like"/>
</dbReference>
<dbReference type="Gene3D" id="2.60.40.1240">
    <property type="match status" value="1"/>
</dbReference>